<dbReference type="PANTHER" id="PTHR47506:SF6">
    <property type="entry name" value="HTH-TYPE TRANSCRIPTIONAL REPRESSOR NEMR"/>
    <property type="match status" value="1"/>
</dbReference>
<sequence>MNKREDKKEAILLAGMDVMKAAGYNGTSVKDIVDAAGVPKGSFYNYFESKEQFALDAIEHASAEGRANAAALLEDTALTPLVRLTRFFESGIECATNNEYKQGCFLGNMCQEMADTSDDIRNALDQCLNKLTRMLAKVIQEGQQSGTFKSAQDAQVMAEFLFNAWEGTLMRAKAAKSCAPLQAFKSMLGTVLN</sequence>
<dbReference type="SUPFAM" id="SSF46689">
    <property type="entry name" value="Homeodomain-like"/>
    <property type="match status" value="1"/>
</dbReference>
<keyword evidence="1" id="KW-0805">Transcription regulation</keyword>
<gene>
    <name evidence="6" type="ORF">MARGE09_P0224</name>
</gene>
<proteinExistence type="predicted"/>
<dbReference type="Pfam" id="PF00440">
    <property type="entry name" value="TetR_N"/>
    <property type="match status" value="1"/>
</dbReference>
<keyword evidence="7" id="KW-1185">Reference proteome</keyword>
<evidence type="ECO:0000256" key="4">
    <source>
        <dbReference type="PROSITE-ProRule" id="PRU00335"/>
    </source>
</evidence>
<dbReference type="Proteomes" id="UP001320119">
    <property type="component" value="Chromosome"/>
</dbReference>
<dbReference type="InterPro" id="IPR001647">
    <property type="entry name" value="HTH_TetR"/>
</dbReference>
<dbReference type="RefSeq" id="WP_236985535.1">
    <property type="nucleotide sequence ID" value="NZ_AP023086.1"/>
</dbReference>
<organism evidence="6 7">
    <name type="scientific">Marinagarivorans cellulosilyticus</name>
    <dbReference type="NCBI Taxonomy" id="2721545"/>
    <lineage>
        <taxon>Bacteria</taxon>
        <taxon>Pseudomonadati</taxon>
        <taxon>Pseudomonadota</taxon>
        <taxon>Gammaproteobacteria</taxon>
        <taxon>Cellvibrionales</taxon>
        <taxon>Cellvibrionaceae</taxon>
        <taxon>Marinagarivorans</taxon>
    </lineage>
</organism>
<dbReference type="Pfam" id="PF16925">
    <property type="entry name" value="TetR_C_13"/>
    <property type="match status" value="1"/>
</dbReference>
<keyword evidence="3" id="KW-0804">Transcription</keyword>
<dbReference type="EMBL" id="AP023086">
    <property type="protein sequence ID" value="BCD96025.1"/>
    <property type="molecule type" value="Genomic_DNA"/>
</dbReference>
<dbReference type="KEGG" id="marq:MARGE09_P0224"/>
<dbReference type="PANTHER" id="PTHR47506">
    <property type="entry name" value="TRANSCRIPTIONAL REGULATORY PROTEIN"/>
    <property type="match status" value="1"/>
</dbReference>
<evidence type="ECO:0000313" key="7">
    <source>
        <dbReference type="Proteomes" id="UP001320119"/>
    </source>
</evidence>
<dbReference type="InterPro" id="IPR009057">
    <property type="entry name" value="Homeodomain-like_sf"/>
</dbReference>
<evidence type="ECO:0000259" key="5">
    <source>
        <dbReference type="PROSITE" id="PS50977"/>
    </source>
</evidence>
<accession>A0AAN1WEA3</accession>
<dbReference type="PRINTS" id="PR00455">
    <property type="entry name" value="HTHTETR"/>
</dbReference>
<name>A0AAN1WEA3_9GAMM</name>
<evidence type="ECO:0000256" key="3">
    <source>
        <dbReference type="ARBA" id="ARBA00023163"/>
    </source>
</evidence>
<feature type="DNA-binding region" description="H-T-H motif" evidence="4">
    <location>
        <begin position="28"/>
        <end position="47"/>
    </location>
</feature>
<dbReference type="SUPFAM" id="SSF48498">
    <property type="entry name" value="Tetracyclin repressor-like, C-terminal domain"/>
    <property type="match status" value="1"/>
</dbReference>
<dbReference type="InterPro" id="IPR036271">
    <property type="entry name" value="Tet_transcr_reg_TetR-rel_C_sf"/>
</dbReference>
<protein>
    <submittedName>
        <fullName evidence="6">TetR/AcrR family transcriptional regulator, transcriptional repressor for nem operon</fullName>
    </submittedName>
</protein>
<dbReference type="Gene3D" id="1.10.357.10">
    <property type="entry name" value="Tetracycline Repressor, domain 2"/>
    <property type="match status" value="1"/>
</dbReference>
<evidence type="ECO:0000256" key="1">
    <source>
        <dbReference type="ARBA" id="ARBA00023015"/>
    </source>
</evidence>
<keyword evidence="2 4" id="KW-0238">DNA-binding</keyword>
<evidence type="ECO:0000313" key="6">
    <source>
        <dbReference type="EMBL" id="BCD96025.1"/>
    </source>
</evidence>
<dbReference type="AlphaFoldDB" id="A0AAN1WEA3"/>
<reference evidence="6 7" key="1">
    <citation type="journal article" date="2022" name="IScience">
        <title>An ultrasensitive nanofiber-based assay for enzymatic hydrolysis and deep-sea microbial degradation of cellulose.</title>
        <authorList>
            <person name="Tsudome M."/>
            <person name="Tachioka M."/>
            <person name="Miyazaki M."/>
            <person name="Uchimura K."/>
            <person name="Tsuda M."/>
            <person name="Takaki Y."/>
            <person name="Deguchi S."/>
        </authorList>
    </citation>
    <scope>NUCLEOTIDE SEQUENCE [LARGE SCALE GENOMIC DNA]</scope>
    <source>
        <strain evidence="6 7">GE09</strain>
    </source>
</reference>
<feature type="domain" description="HTH tetR-type" evidence="5">
    <location>
        <begin position="5"/>
        <end position="65"/>
    </location>
</feature>
<dbReference type="GO" id="GO:0003677">
    <property type="term" value="F:DNA binding"/>
    <property type="evidence" value="ECO:0007669"/>
    <property type="project" value="UniProtKB-UniRule"/>
</dbReference>
<dbReference type="PROSITE" id="PS50977">
    <property type="entry name" value="HTH_TETR_2"/>
    <property type="match status" value="1"/>
</dbReference>
<evidence type="ECO:0000256" key="2">
    <source>
        <dbReference type="ARBA" id="ARBA00023125"/>
    </source>
</evidence>
<dbReference type="InterPro" id="IPR011075">
    <property type="entry name" value="TetR_C"/>
</dbReference>